<protein>
    <submittedName>
        <fullName evidence="8">tRNA (Cytosine34-C5)-methyltransferase</fullName>
    </submittedName>
</protein>
<dbReference type="Gene3D" id="3.40.50.150">
    <property type="entry name" value="Vaccinia Virus protein VP39"/>
    <property type="match status" value="1"/>
</dbReference>
<dbReference type="PROSITE" id="PS51686">
    <property type="entry name" value="SAM_MT_RSMB_NOP"/>
    <property type="match status" value="1"/>
</dbReference>
<feature type="compositionally biased region" description="Basic residues" evidence="6">
    <location>
        <begin position="1"/>
        <end position="16"/>
    </location>
</feature>
<comment type="similarity">
    <text evidence="5">Belongs to the class I-like SAM-binding methyltransferase superfamily. RsmB/NOP family.</text>
</comment>
<keyword evidence="4 5" id="KW-0694">RNA-binding</keyword>
<feature type="active site" description="Nucleophile" evidence="5">
    <location>
        <position position="341"/>
    </location>
</feature>
<keyword evidence="3 5" id="KW-0949">S-adenosyl-L-methionine</keyword>
<proteinExistence type="inferred from homology"/>
<dbReference type="InterPro" id="IPR023267">
    <property type="entry name" value="RCMT"/>
</dbReference>
<gene>
    <name evidence="8" type="primary">NSUN2</name>
    <name evidence="8" type="ORF">TSPGSL018_24404</name>
</gene>
<organism evidence="8">
    <name type="scientific">Tetraselmis sp. GSL018</name>
    <dbReference type="NCBI Taxonomy" id="582737"/>
    <lineage>
        <taxon>Eukaryota</taxon>
        <taxon>Viridiplantae</taxon>
        <taxon>Chlorophyta</taxon>
        <taxon>core chlorophytes</taxon>
        <taxon>Chlorodendrophyceae</taxon>
        <taxon>Chlorodendrales</taxon>
        <taxon>Chlorodendraceae</taxon>
        <taxon>Tetraselmis</taxon>
    </lineage>
</organism>
<name>A0A061RWB9_9CHLO</name>
<dbReference type="GO" id="GO:0003723">
    <property type="term" value="F:RNA binding"/>
    <property type="evidence" value="ECO:0007669"/>
    <property type="project" value="UniProtKB-UniRule"/>
</dbReference>
<dbReference type="GO" id="GO:0001510">
    <property type="term" value="P:RNA methylation"/>
    <property type="evidence" value="ECO:0007669"/>
    <property type="project" value="InterPro"/>
</dbReference>
<dbReference type="PANTHER" id="PTHR22808">
    <property type="entry name" value="NCL1 YEAST -RELATED NOL1/NOP2/FMU SUN DOMAIN-CONTAINING"/>
    <property type="match status" value="1"/>
</dbReference>
<feature type="region of interest" description="Disordered" evidence="6">
    <location>
        <begin position="1"/>
        <end position="35"/>
    </location>
</feature>
<dbReference type="AlphaFoldDB" id="A0A061RWB9"/>
<dbReference type="Pfam" id="PF01189">
    <property type="entry name" value="Methyltr_RsmB-F"/>
    <property type="match status" value="1"/>
</dbReference>
<evidence type="ECO:0000256" key="2">
    <source>
        <dbReference type="ARBA" id="ARBA00022679"/>
    </source>
</evidence>
<keyword evidence="1 5" id="KW-0489">Methyltransferase</keyword>
<feature type="domain" description="SAM-dependent MTase RsmB/NOP-type" evidence="7">
    <location>
        <begin position="60"/>
        <end position="452"/>
    </location>
</feature>
<feature type="compositionally biased region" description="Basic and acidic residues" evidence="6">
    <location>
        <begin position="17"/>
        <end position="26"/>
    </location>
</feature>
<evidence type="ECO:0000256" key="4">
    <source>
        <dbReference type="ARBA" id="ARBA00022884"/>
    </source>
</evidence>
<accession>A0A061RWB9</accession>
<comment type="caution">
    <text evidence="5">Lacks conserved residue(s) required for the propagation of feature annotation.</text>
</comment>
<evidence type="ECO:0000256" key="3">
    <source>
        <dbReference type="ARBA" id="ARBA00022691"/>
    </source>
</evidence>
<feature type="binding site" evidence="5">
    <location>
        <position position="288"/>
    </location>
    <ligand>
        <name>S-adenosyl-L-methionine</name>
        <dbReference type="ChEBI" id="CHEBI:59789"/>
    </ligand>
</feature>
<evidence type="ECO:0000256" key="1">
    <source>
        <dbReference type="ARBA" id="ARBA00022603"/>
    </source>
</evidence>
<dbReference type="EMBL" id="GBEZ01010718">
    <property type="protein sequence ID" value="JAC74995.1"/>
    <property type="molecule type" value="Transcribed_RNA"/>
</dbReference>
<dbReference type="PRINTS" id="PR02008">
    <property type="entry name" value="RCMTFAMILY"/>
</dbReference>
<sequence length="728" mass="79268">MVNRKPRSRARVRAARRRAEEAEAKEPPPSAVTRRPRDLSKFESYYWEQGLVSKEEWGSFIAALRRPLPVTVRMNSLHHLAADVEACVGAASDLLFPSEGSGCGLPEGPRGEALPAPRKLSWCNTWQFPCDRVAVKLAATPYTRALQKWLTENSSTGLLTRQEVVSMVPAALLGVEPSHCCLDLCASPGSKTTQLLESLYSRPSDRSGAGEWVDSPTGIVVANDSSPSRAYLLVRRCAALGLATSRLMIAAHCAQRFPNTAPPMEGTVRHGFGSDRYPPGQYDRVLCDVPCSGDGTLRKNPESWATWGPDYGSSLHMTQLQIAMRGAALLKVGGLMAYSTCSFNPVEDEAVVAELLRRARGSLELVDMSKALPTLRRRPGLRSWRVMDDDGNHYPTYKSSQGPGIPESRRRMYCPSMWPGSPAATQPLNRCLRLLPHLQDTGGFFVAVLRKVLPLPGPSTPDGGAVGVAAEEPSSSPGAKRHGPAEPAGFPVRRSPKVPRLPAEKQRDSEAVEVLAPAVPADAFGPLHSRRQAHERIGRQFLEHLEALFGLSGERWRAISSQLYWRVGGGRRRAVFYASGELSDALLDAPGSARLKQVYVGCRVLKWERCRRSYNLRLTAEGAELLSPLATRRVFRIGRSDMETLLRSVNKSVHASRLGASTAERLSGTDPGPCIWQLEPGGTLNVPGEVDAPAGELSGAARYPFLCGQEHLPRATARKILSAIKGVA</sequence>
<dbReference type="InterPro" id="IPR001678">
    <property type="entry name" value="MeTrfase_RsmB-F_NOP2_dom"/>
</dbReference>
<evidence type="ECO:0000313" key="8">
    <source>
        <dbReference type="EMBL" id="JAC74995.1"/>
    </source>
</evidence>
<dbReference type="InterPro" id="IPR029063">
    <property type="entry name" value="SAM-dependent_MTases_sf"/>
</dbReference>
<feature type="binding site" evidence="5">
    <location>
        <position position="224"/>
    </location>
    <ligand>
        <name>S-adenosyl-L-methionine</name>
        <dbReference type="ChEBI" id="CHEBI:59789"/>
    </ligand>
</feature>
<dbReference type="SUPFAM" id="SSF53335">
    <property type="entry name" value="S-adenosyl-L-methionine-dependent methyltransferases"/>
    <property type="match status" value="1"/>
</dbReference>
<reference evidence="8" key="1">
    <citation type="submission" date="2014-05" db="EMBL/GenBank/DDBJ databases">
        <title>The transcriptome of the halophilic microalga Tetraselmis sp. GSL018 isolated from the Great Salt Lake, Utah.</title>
        <authorList>
            <person name="Jinkerson R.E."/>
            <person name="D'Adamo S."/>
            <person name="Posewitz M.C."/>
        </authorList>
    </citation>
    <scope>NUCLEOTIDE SEQUENCE</scope>
    <source>
        <strain evidence="8">GSL018</strain>
    </source>
</reference>
<feature type="region of interest" description="Disordered" evidence="6">
    <location>
        <begin position="463"/>
        <end position="509"/>
    </location>
</feature>
<evidence type="ECO:0000259" key="7">
    <source>
        <dbReference type="PROSITE" id="PS51686"/>
    </source>
</evidence>
<dbReference type="GO" id="GO:0008173">
    <property type="term" value="F:RNA methyltransferase activity"/>
    <property type="evidence" value="ECO:0007669"/>
    <property type="project" value="InterPro"/>
</dbReference>
<evidence type="ECO:0000256" key="5">
    <source>
        <dbReference type="PROSITE-ProRule" id="PRU01023"/>
    </source>
</evidence>
<dbReference type="InterPro" id="IPR049560">
    <property type="entry name" value="MeTrfase_RsmB-F_NOP2_cat"/>
</dbReference>
<keyword evidence="2 5" id="KW-0808">Transferase</keyword>
<evidence type="ECO:0000256" key="6">
    <source>
        <dbReference type="SAM" id="MobiDB-lite"/>
    </source>
</evidence>